<dbReference type="GO" id="GO:0006351">
    <property type="term" value="P:DNA-templated transcription"/>
    <property type="evidence" value="ECO:0007669"/>
    <property type="project" value="InterPro"/>
</dbReference>
<comment type="similarity">
    <text evidence="1">Belongs to the phage and mitochondrial RNA polymerase family.</text>
</comment>
<dbReference type="InterPro" id="IPR037159">
    <property type="entry name" value="RNA_POL_N_sf"/>
</dbReference>
<dbReference type="EC" id="2.7.7.6" evidence="2"/>
<dbReference type="RefSeq" id="WP_214385680.1">
    <property type="nucleotide sequence ID" value="NZ_JAFLWW010000001.1"/>
</dbReference>
<dbReference type="InterPro" id="IPR043502">
    <property type="entry name" value="DNA/RNA_pol_sf"/>
</dbReference>
<organism evidence="9 10">
    <name type="scientific">Aminobacter anthyllidis</name>
    <dbReference type="NCBI Taxonomy" id="1035067"/>
    <lineage>
        <taxon>Bacteria</taxon>
        <taxon>Pseudomonadati</taxon>
        <taxon>Pseudomonadota</taxon>
        <taxon>Alphaproteobacteria</taxon>
        <taxon>Hyphomicrobiales</taxon>
        <taxon>Phyllobacteriaceae</taxon>
        <taxon>Aminobacter</taxon>
    </lineage>
</organism>
<dbReference type="EMBL" id="JAFLWW010000001">
    <property type="protein sequence ID" value="MBT1154452.1"/>
    <property type="molecule type" value="Genomic_DNA"/>
</dbReference>
<keyword evidence="4" id="KW-0808">Transferase</keyword>
<dbReference type="Gene3D" id="1.10.287.280">
    <property type="match status" value="1"/>
</dbReference>
<dbReference type="GO" id="GO:0003899">
    <property type="term" value="F:DNA-directed RNA polymerase activity"/>
    <property type="evidence" value="ECO:0007669"/>
    <property type="project" value="UniProtKB-EC"/>
</dbReference>
<evidence type="ECO:0000313" key="9">
    <source>
        <dbReference type="EMBL" id="MBT1154452.1"/>
    </source>
</evidence>
<dbReference type="Gene3D" id="1.10.287.260">
    <property type="match status" value="1"/>
</dbReference>
<dbReference type="Gene3D" id="1.10.150.20">
    <property type="entry name" value="5' to 3' exonuclease, C-terminal subdomain"/>
    <property type="match status" value="1"/>
</dbReference>
<evidence type="ECO:0000256" key="5">
    <source>
        <dbReference type="ARBA" id="ARBA00022695"/>
    </source>
</evidence>
<keyword evidence="5" id="KW-0548">Nucleotidyltransferase</keyword>
<evidence type="ECO:0000256" key="1">
    <source>
        <dbReference type="ARBA" id="ARBA00009493"/>
    </source>
</evidence>
<proteinExistence type="inferred from homology"/>
<dbReference type="Proteomes" id="UP001138921">
    <property type="component" value="Unassembled WGS sequence"/>
</dbReference>
<evidence type="ECO:0000259" key="8">
    <source>
        <dbReference type="SMART" id="SM01311"/>
    </source>
</evidence>
<name>A0A9X1A733_9HYPH</name>
<dbReference type="GO" id="GO:0000428">
    <property type="term" value="C:DNA-directed RNA polymerase complex"/>
    <property type="evidence" value="ECO:0007669"/>
    <property type="project" value="UniProtKB-KW"/>
</dbReference>
<feature type="domain" description="DNA-directed RNA polymerase N-terminal" evidence="8">
    <location>
        <begin position="7"/>
        <end position="299"/>
    </location>
</feature>
<dbReference type="PANTHER" id="PTHR10102:SF0">
    <property type="entry name" value="DNA-DIRECTED RNA POLYMERASE, MITOCHONDRIAL"/>
    <property type="match status" value="1"/>
</dbReference>
<evidence type="ECO:0000256" key="6">
    <source>
        <dbReference type="ARBA" id="ARBA00023163"/>
    </source>
</evidence>
<dbReference type="PANTHER" id="PTHR10102">
    <property type="entry name" value="DNA-DIRECTED RNA POLYMERASE, MITOCHONDRIAL"/>
    <property type="match status" value="1"/>
</dbReference>
<dbReference type="GO" id="GO:0003677">
    <property type="term" value="F:DNA binding"/>
    <property type="evidence" value="ECO:0007669"/>
    <property type="project" value="InterPro"/>
</dbReference>
<evidence type="ECO:0000313" key="10">
    <source>
        <dbReference type="Proteomes" id="UP001138921"/>
    </source>
</evidence>
<dbReference type="InterPro" id="IPR029262">
    <property type="entry name" value="RPOL_N"/>
</dbReference>
<evidence type="ECO:0000256" key="3">
    <source>
        <dbReference type="ARBA" id="ARBA00022478"/>
    </source>
</evidence>
<sequence length="845" mass="95676">MNDHLYLEQLKLEEEARGLTIQRFHKDHLKGTLEETFSETFLGSHLVKNYLMPFTKGIQGWLEEANSGRAGRKNIAAKHLSSVDPALAAFLMLKAIINKVPIFHQGQPCSFTSLALYGAGLIHDELRLREFDAEHPKWSQRVHGDFNKRELTREKREEYMQQVFAKAEMDWSVWTKTELVHIGTALLDIFRATTGDIEVTTTGSGKAMRTVVLPSEALTQIVEQNASHCEALFTTYFPTVIEPLDWTPENLSKGGYHSHHVSPYPLVKGSKKNYRLTLKRLAQEGRIDRVLQSVNALQRSRWSVNVRVLDAIEYVYAMNVPCGKLPRADNKKPDPAPAALEGLEPDHPKVKEYRTYCFKIHEHNRRVIGKRVMAARAFQVARRMSKYETIYFPHDLDSRGRAYPRPSGFHPQGPDYVKGLLLFAKGKPLTQTGVRWLAIHGANCWGADKLPMDEREDWGHAHLDLARRVARNPRENLEWTKADNPCQFLAWCFDWAEAHAGPYPEHHVCKLHVDLDATCSGLQHFSAMLRDAVGGFHVNMTPNNVRQDVYGAVAKEALLLMQNDTNSAEVIETKNAEGQVAHSYRLADLAGAWVNFGVTRSITKRPVMVKPYSGTRASCGQYVAEAVDEALEDGVVMPWPSKEMWTFKMYGADMVWKAIPKVVVAADGAMQWLRKVSSLVGKSQPTERRVEWTTPLGFPVHQYKFDTKSRQIKTFFDGKIFKPSITEDLDKLDPRQMGSSIPPSFVHSLDGCHLQATVSRAVDEGITDFAAVHDSFGVHACDVERFAVIIREAFVEMYETHDVLSEFYETALPMISEELREEIPPIPARGTLDLRGILQNPFFFS</sequence>
<comment type="catalytic activity">
    <reaction evidence="7">
        <text>RNA(n) + a ribonucleoside 5'-triphosphate = RNA(n+1) + diphosphate</text>
        <dbReference type="Rhea" id="RHEA:21248"/>
        <dbReference type="Rhea" id="RHEA-COMP:14527"/>
        <dbReference type="Rhea" id="RHEA-COMP:17342"/>
        <dbReference type="ChEBI" id="CHEBI:33019"/>
        <dbReference type="ChEBI" id="CHEBI:61557"/>
        <dbReference type="ChEBI" id="CHEBI:140395"/>
        <dbReference type="EC" id="2.7.7.6"/>
    </reaction>
</comment>
<evidence type="ECO:0000256" key="4">
    <source>
        <dbReference type="ARBA" id="ARBA00022679"/>
    </source>
</evidence>
<dbReference type="SUPFAM" id="SSF56672">
    <property type="entry name" value="DNA/RNA polymerases"/>
    <property type="match status" value="1"/>
</dbReference>
<dbReference type="AlphaFoldDB" id="A0A9X1A733"/>
<dbReference type="Pfam" id="PF00940">
    <property type="entry name" value="RNA_pol"/>
    <property type="match status" value="1"/>
</dbReference>
<dbReference type="InterPro" id="IPR046950">
    <property type="entry name" value="DNA-dir_Rpol_C_phage-type"/>
</dbReference>
<evidence type="ECO:0000256" key="7">
    <source>
        <dbReference type="ARBA" id="ARBA00048552"/>
    </source>
</evidence>
<keyword evidence="3" id="KW-0240">DNA-directed RNA polymerase</keyword>
<gene>
    <name evidence="9" type="ORF">J1C56_02485</name>
</gene>
<evidence type="ECO:0000256" key="2">
    <source>
        <dbReference type="ARBA" id="ARBA00012418"/>
    </source>
</evidence>
<dbReference type="SMART" id="SM01311">
    <property type="entry name" value="RPOL_N"/>
    <property type="match status" value="1"/>
</dbReference>
<reference evidence="9" key="1">
    <citation type="journal article" date="2021" name="Microorganisms">
        <title>Phylogenomic Reconstruction and Metabolic Potential of the Genus Aminobacter.</title>
        <authorList>
            <person name="Artuso I."/>
            <person name="Turrini P."/>
            <person name="Pirolo M."/>
            <person name="Lugli G.A."/>
            <person name="Ventura M."/>
            <person name="Visca P."/>
        </authorList>
    </citation>
    <scope>NUCLEOTIDE SEQUENCE</scope>
    <source>
        <strain evidence="9">LMG 26462</strain>
    </source>
</reference>
<comment type="caution">
    <text evidence="9">The sequence shown here is derived from an EMBL/GenBank/DDBJ whole genome shotgun (WGS) entry which is preliminary data.</text>
</comment>
<dbReference type="InterPro" id="IPR024075">
    <property type="entry name" value="DNA-dir_RNA_pol_helix_hairp_sf"/>
</dbReference>
<dbReference type="Gene3D" id="1.10.1320.10">
    <property type="entry name" value="DNA-directed RNA polymerase, N-terminal domain"/>
    <property type="match status" value="1"/>
</dbReference>
<dbReference type="InterPro" id="IPR002092">
    <property type="entry name" value="DNA-dir_Rpol_phage-type"/>
</dbReference>
<keyword evidence="10" id="KW-1185">Reference proteome</keyword>
<reference evidence="9" key="2">
    <citation type="submission" date="2021-03" db="EMBL/GenBank/DDBJ databases">
        <authorList>
            <person name="Artuso I."/>
            <person name="Turrini P."/>
            <person name="Pirolo M."/>
            <person name="Lugli G.A."/>
            <person name="Ventura M."/>
            <person name="Visca P."/>
        </authorList>
    </citation>
    <scope>NUCLEOTIDE SEQUENCE</scope>
    <source>
        <strain evidence="9">LMG 26462</strain>
    </source>
</reference>
<protein>
    <recommendedName>
        <fullName evidence="2">DNA-directed RNA polymerase</fullName>
        <ecNumber evidence="2">2.7.7.6</ecNumber>
    </recommendedName>
</protein>
<accession>A0A9X1A733</accession>
<keyword evidence="6" id="KW-0804">Transcription</keyword>